<evidence type="ECO:0000313" key="2">
    <source>
        <dbReference type="EMBL" id="CAG8528713.1"/>
    </source>
</evidence>
<gene>
    <name evidence="2" type="ORF">DEBURN_LOCUS6031</name>
</gene>
<evidence type="ECO:0000313" key="3">
    <source>
        <dbReference type="Proteomes" id="UP000789706"/>
    </source>
</evidence>
<feature type="compositionally biased region" description="Basic and acidic residues" evidence="1">
    <location>
        <begin position="365"/>
        <end position="374"/>
    </location>
</feature>
<organism evidence="2 3">
    <name type="scientific">Diversispora eburnea</name>
    <dbReference type="NCBI Taxonomy" id="1213867"/>
    <lineage>
        <taxon>Eukaryota</taxon>
        <taxon>Fungi</taxon>
        <taxon>Fungi incertae sedis</taxon>
        <taxon>Mucoromycota</taxon>
        <taxon>Glomeromycotina</taxon>
        <taxon>Glomeromycetes</taxon>
        <taxon>Diversisporales</taxon>
        <taxon>Diversisporaceae</taxon>
        <taxon>Diversispora</taxon>
    </lineage>
</organism>
<proteinExistence type="predicted"/>
<accession>A0A9N9AFY9</accession>
<name>A0A9N9AFY9_9GLOM</name>
<sequence>MSRSNKALRTKRCHVNMSSKAQDMMENMTEETVEQHLASTKKKMKRSLETLDREPPQTLVFFHCEFRYNLISNKRKNYTEDTLSVGGFDTMVFSEDIKNIPENNKANYKEKDELAEDEFKKSLAEADIINIKREITTTISNIRSTTTIEDFDTKQVDFIKRILEIKLKPDMSNYTFLRGMKNDVPSSKWCHEMVYCDSSASARKADVSKNVMIAVFVNEILLRSSMAMNDINDSISTTPQQPTRARRTTPNNSRNRPRAVTPEMVCFFVVKLKMLFSALITLFIIGGDIPSTSQASSSTSTSSTSTDADSQRSLIDKYKLQEAVNRGFVPADPPKKWEATPEKRQELLQLKKDAMVLMARERYLKQQRQKEQKEASVSNENETTSTVSTSSLAGNNYSQINPVDEGELRRRQILEATERRWSKEVNK</sequence>
<feature type="compositionally biased region" description="Low complexity" evidence="1">
    <location>
        <begin position="291"/>
        <end position="308"/>
    </location>
</feature>
<reference evidence="2" key="1">
    <citation type="submission" date="2021-06" db="EMBL/GenBank/DDBJ databases">
        <authorList>
            <person name="Kallberg Y."/>
            <person name="Tangrot J."/>
            <person name="Rosling A."/>
        </authorList>
    </citation>
    <scope>NUCLEOTIDE SEQUENCE</scope>
    <source>
        <strain evidence="2">AZ414A</strain>
    </source>
</reference>
<feature type="compositionally biased region" description="Low complexity" evidence="1">
    <location>
        <begin position="236"/>
        <end position="254"/>
    </location>
</feature>
<feature type="region of interest" description="Disordered" evidence="1">
    <location>
        <begin position="232"/>
        <end position="257"/>
    </location>
</feature>
<dbReference type="EMBL" id="CAJVPK010000582">
    <property type="protein sequence ID" value="CAG8528713.1"/>
    <property type="molecule type" value="Genomic_DNA"/>
</dbReference>
<feature type="region of interest" description="Disordered" evidence="1">
    <location>
        <begin position="291"/>
        <end position="312"/>
    </location>
</feature>
<feature type="compositionally biased region" description="Polar residues" evidence="1">
    <location>
        <begin position="392"/>
        <end position="401"/>
    </location>
</feature>
<dbReference type="OrthoDB" id="3824970at2759"/>
<comment type="caution">
    <text evidence="2">The sequence shown here is derived from an EMBL/GenBank/DDBJ whole genome shotgun (WGS) entry which is preliminary data.</text>
</comment>
<keyword evidence="3" id="KW-1185">Reference proteome</keyword>
<dbReference type="AlphaFoldDB" id="A0A9N9AFY9"/>
<feature type="compositionally biased region" description="Low complexity" evidence="1">
    <location>
        <begin position="376"/>
        <end position="391"/>
    </location>
</feature>
<protein>
    <submittedName>
        <fullName evidence="2">4326_t:CDS:1</fullName>
    </submittedName>
</protein>
<dbReference type="Proteomes" id="UP000789706">
    <property type="component" value="Unassembled WGS sequence"/>
</dbReference>
<feature type="region of interest" description="Disordered" evidence="1">
    <location>
        <begin position="365"/>
        <end position="408"/>
    </location>
</feature>
<evidence type="ECO:0000256" key="1">
    <source>
        <dbReference type="SAM" id="MobiDB-lite"/>
    </source>
</evidence>